<dbReference type="EMBL" id="MU826875">
    <property type="protein sequence ID" value="KAJ7370003.1"/>
    <property type="molecule type" value="Genomic_DNA"/>
</dbReference>
<evidence type="ECO:0000313" key="1">
    <source>
        <dbReference type="EMBL" id="KAJ7370003.1"/>
    </source>
</evidence>
<organism evidence="1 2">
    <name type="scientific">Desmophyllum pertusum</name>
    <dbReference type="NCBI Taxonomy" id="174260"/>
    <lineage>
        <taxon>Eukaryota</taxon>
        <taxon>Metazoa</taxon>
        <taxon>Cnidaria</taxon>
        <taxon>Anthozoa</taxon>
        <taxon>Hexacorallia</taxon>
        <taxon>Scleractinia</taxon>
        <taxon>Caryophylliina</taxon>
        <taxon>Caryophylliidae</taxon>
        <taxon>Desmophyllum</taxon>
    </lineage>
</organism>
<accession>A0A9X0CQ14</accession>
<keyword evidence="2" id="KW-1185">Reference proteome</keyword>
<dbReference type="AlphaFoldDB" id="A0A9X0CQ14"/>
<dbReference type="OrthoDB" id="5984372at2759"/>
<name>A0A9X0CQ14_9CNID</name>
<protein>
    <submittedName>
        <fullName evidence="1">Uncharacterized protein</fullName>
    </submittedName>
</protein>
<gene>
    <name evidence="1" type="ORF">OS493_034735</name>
</gene>
<dbReference type="Proteomes" id="UP001163046">
    <property type="component" value="Unassembled WGS sequence"/>
</dbReference>
<proteinExistence type="predicted"/>
<comment type="caution">
    <text evidence="1">The sequence shown here is derived from an EMBL/GenBank/DDBJ whole genome shotgun (WGS) entry which is preliminary data.</text>
</comment>
<reference evidence="1" key="1">
    <citation type="submission" date="2023-01" db="EMBL/GenBank/DDBJ databases">
        <title>Genome assembly of the deep-sea coral Lophelia pertusa.</title>
        <authorList>
            <person name="Herrera S."/>
            <person name="Cordes E."/>
        </authorList>
    </citation>
    <scope>NUCLEOTIDE SEQUENCE</scope>
    <source>
        <strain evidence="1">USNM1676648</strain>
        <tissue evidence="1">Polyp</tissue>
    </source>
</reference>
<evidence type="ECO:0000313" key="2">
    <source>
        <dbReference type="Proteomes" id="UP001163046"/>
    </source>
</evidence>
<sequence length="174" mass="19441">MLDWSNSFNKKGETSCESLGIYNLVGFERDGTDNLLGIKKAKCCDRDQTFWNTPTQCQMPDWVRSMDGTGTSNCQDGFFLRGLWRGDSNNVGSIEWGKCCKSSHHPYNWGGCYDEDVSNTFNKAGLSECKEAGHFIAGFQTQDSGGKLSSIKKFKCCRMADSEFLREVNSCSNV</sequence>